<comment type="caution">
    <text evidence="1">The sequence shown here is derived from an EMBL/GenBank/DDBJ whole genome shotgun (WGS) entry which is preliminary data.</text>
</comment>
<evidence type="ECO:0000313" key="2">
    <source>
        <dbReference type="Proteomes" id="UP001156601"/>
    </source>
</evidence>
<reference evidence="1" key="1">
    <citation type="journal article" date="2014" name="Int. J. Syst. Evol. Microbiol.">
        <title>Complete genome sequence of Corynebacterium casei LMG S-19264T (=DSM 44701T), isolated from a smear-ripened cheese.</title>
        <authorList>
            <consortium name="US DOE Joint Genome Institute (JGI-PGF)"/>
            <person name="Walter F."/>
            <person name="Albersmeier A."/>
            <person name="Kalinowski J."/>
            <person name="Ruckert C."/>
        </authorList>
    </citation>
    <scope>NUCLEOTIDE SEQUENCE</scope>
    <source>
        <strain evidence="1">NBRC 110023</strain>
    </source>
</reference>
<dbReference type="PROSITE" id="PS51318">
    <property type="entry name" value="TAT"/>
    <property type="match status" value="1"/>
</dbReference>
<dbReference type="AlphaFoldDB" id="A0AA37SXA1"/>
<dbReference type="PANTHER" id="PTHR35399">
    <property type="entry name" value="SLR8030 PROTEIN"/>
    <property type="match status" value="1"/>
</dbReference>
<dbReference type="SUPFAM" id="SSF63825">
    <property type="entry name" value="YWTD domain"/>
    <property type="match status" value="1"/>
</dbReference>
<proteinExistence type="predicted"/>
<reference evidence="1" key="2">
    <citation type="submission" date="2023-01" db="EMBL/GenBank/DDBJ databases">
        <title>Draft genome sequence of Agaribacter marinus strain NBRC 110023.</title>
        <authorList>
            <person name="Sun Q."/>
            <person name="Mori K."/>
        </authorList>
    </citation>
    <scope>NUCLEOTIDE SEQUENCE</scope>
    <source>
        <strain evidence="1">NBRC 110023</strain>
    </source>
</reference>
<gene>
    <name evidence="1" type="ORF">GCM10007852_02190</name>
</gene>
<dbReference type="PANTHER" id="PTHR35399:SF4">
    <property type="entry name" value="MEMBRANE PROTEIN"/>
    <property type="match status" value="1"/>
</dbReference>
<name>A0AA37SXA1_9ALTE</name>
<dbReference type="Proteomes" id="UP001156601">
    <property type="component" value="Unassembled WGS sequence"/>
</dbReference>
<organism evidence="1 2">
    <name type="scientific">Agaribacter marinus</name>
    <dbReference type="NCBI Taxonomy" id="1431249"/>
    <lineage>
        <taxon>Bacteria</taxon>
        <taxon>Pseudomonadati</taxon>
        <taxon>Pseudomonadota</taxon>
        <taxon>Gammaproteobacteria</taxon>
        <taxon>Alteromonadales</taxon>
        <taxon>Alteromonadaceae</taxon>
        <taxon>Agaribacter</taxon>
    </lineage>
</organism>
<keyword evidence="2" id="KW-1185">Reference proteome</keyword>
<dbReference type="Pfam" id="PF05787">
    <property type="entry name" value="PhoX"/>
    <property type="match status" value="2"/>
</dbReference>
<dbReference type="InterPro" id="IPR008557">
    <property type="entry name" value="PhoX"/>
</dbReference>
<sequence length="486" mass="52380">MTDLTPLASDTQEDLPIQAIFSRRQVLKGTGTIAASTAFASLATKANAATLPYTSDYGPLSPTLDKATGLPLISLPEGFEYTSFGWTGQIQTDGLPTPTDHDGMAVTAVRGNVIAIVRNHECSEGEGPKSSPRGNRGVYNEVQHGGTSTLLFDIVQGKFLSSFNSLGGTIRNCAGGLTPWGSWLSCEETFHDWNAGPQGFNHGYVFEVPGFGISDGQPIREMGRFSHEAAAVDPATGYVYETEDAGSSAFYKFVPQGEWGDLKSGGTLYAMVLNNTPRVDLRGGLLVGSTWDVSWQEVPDPDAQTDRCFNQAFDAAIIERGEGCWYDDGKIYFVSTSGGAADLGQIFCYDPRKELVTLVYESSDPLEMDGPDNIAISPRGNMLLCEDGRSNPKRLIGLTTSGTAFPFCENNISLDAGDLALIDSIYPGTQANFWDRVGDSVDGSNRRSFTSREWAGACFYGRWLFVNIQSPGVTFAIKGPWENGGL</sequence>
<dbReference type="EMBL" id="BSOT01000002">
    <property type="protein sequence ID" value="GLR69311.1"/>
    <property type="molecule type" value="Genomic_DNA"/>
</dbReference>
<dbReference type="InterPro" id="IPR006311">
    <property type="entry name" value="TAT_signal"/>
</dbReference>
<protein>
    <submittedName>
        <fullName evidence="1">Phosphatase</fullName>
    </submittedName>
</protein>
<accession>A0AA37SXA1</accession>
<evidence type="ECO:0000313" key="1">
    <source>
        <dbReference type="EMBL" id="GLR69311.1"/>
    </source>
</evidence>
<dbReference type="RefSeq" id="WP_284215641.1">
    <property type="nucleotide sequence ID" value="NZ_BSOT01000002.1"/>
</dbReference>